<accession>A0A426XTF3</accession>
<evidence type="ECO:0000313" key="2">
    <source>
        <dbReference type="Proteomes" id="UP000287651"/>
    </source>
</evidence>
<gene>
    <name evidence="1" type="ORF">B296_00018656</name>
</gene>
<dbReference type="AlphaFoldDB" id="A0A426XTF3"/>
<name>A0A426XTF3_ENSVE</name>
<evidence type="ECO:0000313" key="1">
    <source>
        <dbReference type="EMBL" id="RRT42772.1"/>
    </source>
</evidence>
<organism evidence="1 2">
    <name type="scientific">Ensete ventricosum</name>
    <name type="common">Abyssinian banana</name>
    <name type="synonym">Musa ensete</name>
    <dbReference type="NCBI Taxonomy" id="4639"/>
    <lineage>
        <taxon>Eukaryota</taxon>
        <taxon>Viridiplantae</taxon>
        <taxon>Streptophyta</taxon>
        <taxon>Embryophyta</taxon>
        <taxon>Tracheophyta</taxon>
        <taxon>Spermatophyta</taxon>
        <taxon>Magnoliopsida</taxon>
        <taxon>Liliopsida</taxon>
        <taxon>Zingiberales</taxon>
        <taxon>Musaceae</taxon>
        <taxon>Ensete</taxon>
    </lineage>
</organism>
<protein>
    <submittedName>
        <fullName evidence="1">Uncharacterized protein</fullName>
    </submittedName>
</protein>
<reference evidence="1 2" key="1">
    <citation type="journal article" date="2014" name="Agronomy (Basel)">
        <title>A Draft Genome Sequence for Ensete ventricosum, the Drought-Tolerant Tree Against Hunger.</title>
        <authorList>
            <person name="Harrison J."/>
            <person name="Moore K.A."/>
            <person name="Paszkiewicz K."/>
            <person name="Jones T."/>
            <person name="Grant M."/>
            <person name="Ambacheew D."/>
            <person name="Muzemil S."/>
            <person name="Studholme D.J."/>
        </authorList>
    </citation>
    <scope>NUCLEOTIDE SEQUENCE [LARGE SCALE GENOMIC DNA]</scope>
</reference>
<dbReference type="EMBL" id="AMZH03017590">
    <property type="protein sequence ID" value="RRT42772.1"/>
    <property type="molecule type" value="Genomic_DNA"/>
</dbReference>
<comment type="caution">
    <text evidence="1">The sequence shown here is derived from an EMBL/GenBank/DDBJ whole genome shotgun (WGS) entry which is preliminary data.</text>
</comment>
<sequence>MPPQDRAPIKDVDLESMSMNLKEGGRCVVNRGEGLMTIDFGGHVSLAEKKGAGMAGRGGLARGKHSSMDEAKSISCSVYIALRKKMLVTENCKHADCFELYTSVTYLLP</sequence>
<dbReference type="Proteomes" id="UP000287651">
    <property type="component" value="Unassembled WGS sequence"/>
</dbReference>
<proteinExistence type="predicted"/>